<dbReference type="AlphaFoldDB" id="A0A7M2WVB1"/>
<dbReference type="KEGG" id="hbs:IPV69_24690"/>
<proteinExistence type="predicted"/>
<feature type="compositionally biased region" description="Gly residues" evidence="1">
    <location>
        <begin position="360"/>
        <end position="388"/>
    </location>
</feature>
<protein>
    <submittedName>
        <fullName evidence="4">TPM domain-containing protein</fullName>
    </submittedName>
</protein>
<sequence length="388" mass="39259">MAQRHPFGLSKLFVSLFVLGVGLFPVAAGAQVRDYAEIFSPEAERQAQQTIQELKKKFSRGMLVETYASVPAEKTAELQQKGRERFVADFAGERGRAEGIDGIVFVIFMDVGRFDVVIGDVTKREGLFTDKDRQDMRGGITESLKAKKYDDVLTRTATFALNRMSEHRPQGAAAGATAGGAGVVAGGSSSAGRPAAPANVPAPSSVPPAASNPPAGDSGRSFSISTLLCMGIAIFALFMIIRGIIRGRQQAAAYRQGPQGGPGYGGHQGYGQPGYGQPGYGQPGYGGGGSGFGTGLLGGVLGGMAGGWLGNKVFGQTPPPPTDSGAAFGSTPPGDSSIPHDTGFDSGGGGDFGSSSSGGYDSGGDSGGSFDSGGDSGGGFDGGGGGDF</sequence>
<reference evidence="4 5" key="1">
    <citation type="submission" date="2020-10" db="EMBL/GenBank/DDBJ databases">
        <title>Wide distribution of Phycisphaera-like planctomycetes from WD2101 soil group in peatlands and genome analysis of the first cultivated representative.</title>
        <authorList>
            <person name="Dedysh S.N."/>
            <person name="Beletsky A.V."/>
            <person name="Ivanova A."/>
            <person name="Kulichevskaya I.S."/>
            <person name="Suzina N.E."/>
            <person name="Philippov D.A."/>
            <person name="Rakitin A.L."/>
            <person name="Mardanov A.V."/>
            <person name="Ravin N.V."/>
        </authorList>
    </citation>
    <scope>NUCLEOTIDE SEQUENCE [LARGE SCALE GENOMIC DNA]</scope>
    <source>
        <strain evidence="4 5">M1803</strain>
    </source>
</reference>
<feature type="compositionally biased region" description="Low complexity" evidence="1">
    <location>
        <begin position="186"/>
        <end position="215"/>
    </location>
</feature>
<evidence type="ECO:0000259" key="3">
    <source>
        <dbReference type="Pfam" id="PF04536"/>
    </source>
</evidence>
<evidence type="ECO:0000256" key="1">
    <source>
        <dbReference type="SAM" id="MobiDB-lite"/>
    </source>
</evidence>
<accession>A0A7M2WVB1</accession>
<dbReference type="EMBL" id="CP063458">
    <property type="protein sequence ID" value="QOV89363.1"/>
    <property type="molecule type" value="Genomic_DNA"/>
</dbReference>
<dbReference type="Gene3D" id="3.10.310.50">
    <property type="match status" value="1"/>
</dbReference>
<feature type="region of interest" description="Disordered" evidence="1">
    <location>
        <begin position="312"/>
        <end position="388"/>
    </location>
</feature>
<name>A0A7M2WVB1_9BACT</name>
<keyword evidence="2" id="KW-0472">Membrane</keyword>
<feature type="region of interest" description="Disordered" evidence="1">
    <location>
        <begin position="170"/>
        <end position="217"/>
    </location>
</feature>
<feature type="region of interest" description="Disordered" evidence="1">
    <location>
        <begin position="254"/>
        <end position="282"/>
    </location>
</feature>
<dbReference type="RefSeq" id="WP_206292398.1">
    <property type="nucleotide sequence ID" value="NZ_CP063458.1"/>
</dbReference>
<feature type="compositionally biased region" description="Gly residues" evidence="1">
    <location>
        <begin position="258"/>
        <end position="282"/>
    </location>
</feature>
<dbReference type="InterPro" id="IPR007621">
    <property type="entry name" value="TPM_dom"/>
</dbReference>
<dbReference type="Pfam" id="PF04536">
    <property type="entry name" value="TPM_phosphatase"/>
    <property type="match status" value="1"/>
</dbReference>
<keyword evidence="5" id="KW-1185">Reference proteome</keyword>
<evidence type="ECO:0000313" key="4">
    <source>
        <dbReference type="EMBL" id="QOV89363.1"/>
    </source>
</evidence>
<gene>
    <name evidence="4" type="ORF">IPV69_24690</name>
</gene>
<keyword evidence="2" id="KW-0812">Transmembrane</keyword>
<organism evidence="4 5">
    <name type="scientific">Humisphaera borealis</name>
    <dbReference type="NCBI Taxonomy" id="2807512"/>
    <lineage>
        <taxon>Bacteria</taxon>
        <taxon>Pseudomonadati</taxon>
        <taxon>Planctomycetota</taxon>
        <taxon>Phycisphaerae</taxon>
        <taxon>Tepidisphaerales</taxon>
        <taxon>Tepidisphaeraceae</taxon>
        <taxon>Humisphaera</taxon>
    </lineage>
</organism>
<keyword evidence="2" id="KW-1133">Transmembrane helix</keyword>
<dbReference type="Proteomes" id="UP000593765">
    <property type="component" value="Chromosome"/>
</dbReference>
<evidence type="ECO:0000313" key="5">
    <source>
        <dbReference type="Proteomes" id="UP000593765"/>
    </source>
</evidence>
<feature type="domain" description="TPM" evidence="3">
    <location>
        <begin position="32"/>
        <end position="154"/>
    </location>
</feature>
<feature type="transmembrane region" description="Helical" evidence="2">
    <location>
        <begin position="222"/>
        <end position="245"/>
    </location>
</feature>
<evidence type="ECO:0000256" key="2">
    <source>
        <dbReference type="SAM" id="Phobius"/>
    </source>
</evidence>